<organism evidence="1">
    <name type="scientific">Anguilla anguilla</name>
    <name type="common">European freshwater eel</name>
    <name type="synonym">Muraena anguilla</name>
    <dbReference type="NCBI Taxonomy" id="7936"/>
    <lineage>
        <taxon>Eukaryota</taxon>
        <taxon>Metazoa</taxon>
        <taxon>Chordata</taxon>
        <taxon>Craniata</taxon>
        <taxon>Vertebrata</taxon>
        <taxon>Euteleostomi</taxon>
        <taxon>Actinopterygii</taxon>
        <taxon>Neopterygii</taxon>
        <taxon>Teleostei</taxon>
        <taxon>Anguilliformes</taxon>
        <taxon>Anguillidae</taxon>
        <taxon>Anguilla</taxon>
    </lineage>
</organism>
<dbReference type="AlphaFoldDB" id="A0A0E9RET5"/>
<reference evidence="1" key="2">
    <citation type="journal article" date="2015" name="Fish Shellfish Immunol.">
        <title>Early steps in the European eel (Anguilla anguilla)-Vibrio vulnificus interaction in the gills: Role of the RtxA13 toxin.</title>
        <authorList>
            <person name="Callol A."/>
            <person name="Pajuelo D."/>
            <person name="Ebbesson L."/>
            <person name="Teles M."/>
            <person name="MacKenzie S."/>
            <person name="Amaro C."/>
        </authorList>
    </citation>
    <scope>NUCLEOTIDE SEQUENCE</scope>
</reference>
<reference evidence="1" key="1">
    <citation type="submission" date="2014-11" db="EMBL/GenBank/DDBJ databases">
        <authorList>
            <person name="Amaro Gonzalez C."/>
        </authorList>
    </citation>
    <scope>NUCLEOTIDE SEQUENCE</scope>
</reference>
<sequence>MKLKLSVLDKVVDSKLILVVNKCLRCTYTLPCLRWVGVFGGGESIP</sequence>
<accession>A0A0E9RET5</accession>
<proteinExistence type="predicted"/>
<protein>
    <submittedName>
        <fullName evidence="1">Uncharacterized protein</fullName>
    </submittedName>
</protein>
<name>A0A0E9RET5_ANGAN</name>
<evidence type="ECO:0000313" key="1">
    <source>
        <dbReference type="EMBL" id="JAH26838.1"/>
    </source>
</evidence>
<dbReference type="EMBL" id="GBXM01081739">
    <property type="protein sequence ID" value="JAH26838.1"/>
    <property type="molecule type" value="Transcribed_RNA"/>
</dbReference>